<sequence>MKFLIVISALCASSLALNILQKDNTIRSIKDTELIARQYASCCKNSFTPPCACPGNCGSGCSQACC</sequence>
<dbReference type="HOGENOM" id="CLU_2831015_0_0_1"/>
<evidence type="ECO:0000256" key="1">
    <source>
        <dbReference type="SAM" id="SignalP"/>
    </source>
</evidence>
<dbReference type="EMBL" id="KB445572">
    <property type="protein sequence ID" value="EMD94397.1"/>
    <property type="molecule type" value="Genomic_DNA"/>
</dbReference>
<keyword evidence="1" id="KW-0732">Signal</keyword>
<evidence type="ECO:0000313" key="3">
    <source>
        <dbReference type="Proteomes" id="UP000016936"/>
    </source>
</evidence>
<gene>
    <name evidence="2" type="ORF">COCHEDRAFT_1020350</name>
</gene>
<feature type="chain" id="PRO_5004027308" evidence="1">
    <location>
        <begin position="17"/>
        <end position="66"/>
    </location>
</feature>
<reference evidence="3" key="2">
    <citation type="journal article" date="2013" name="PLoS Genet.">
        <title>Comparative genome structure, secondary metabolite, and effector coding capacity across Cochliobolus pathogens.</title>
        <authorList>
            <person name="Condon B.J."/>
            <person name="Leng Y."/>
            <person name="Wu D."/>
            <person name="Bushley K.E."/>
            <person name="Ohm R.A."/>
            <person name="Otillar R."/>
            <person name="Martin J."/>
            <person name="Schackwitz W."/>
            <person name="Grimwood J."/>
            <person name="MohdZainudin N."/>
            <person name="Xue C."/>
            <person name="Wang R."/>
            <person name="Manning V.A."/>
            <person name="Dhillon B."/>
            <person name="Tu Z.J."/>
            <person name="Steffenson B.J."/>
            <person name="Salamov A."/>
            <person name="Sun H."/>
            <person name="Lowry S."/>
            <person name="LaButti K."/>
            <person name="Han J."/>
            <person name="Copeland A."/>
            <person name="Lindquist E."/>
            <person name="Barry K."/>
            <person name="Schmutz J."/>
            <person name="Baker S.E."/>
            <person name="Ciuffetti L.M."/>
            <person name="Grigoriev I.V."/>
            <person name="Zhong S."/>
            <person name="Turgeon B.G."/>
        </authorList>
    </citation>
    <scope>NUCLEOTIDE SEQUENCE [LARGE SCALE GENOMIC DNA]</scope>
    <source>
        <strain evidence="3">C5 / ATCC 48332 / race O</strain>
    </source>
</reference>
<dbReference type="Proteomes" id="UP000016936">
    <property type="component" value="Unassembled WGS sequence"/>
</dbReference>
<feature type="signal peptide" evidence="1">
    <location>
        <begin position="1"/>
        <end position="16"/>
    </location>
</feature>
<evidence type="ECO:0000313" key="2">
    <source>
        <dbReference type="EMBL" id="EMD94397.1"/>
    </source>
</evidence>
<keyword evidence="3" id="KW-1185">Reference proteome</keyword>
<dbReference type="AlphaFoldDB" id="M2V343"/>
<proteinExistence type="predicted"/>
<organism evidence="2 3">
    <name type="scientific">Cochliobolus heterostrophus (strain C5 / ATCC 48332 / race O)</name>
    <name type="common">Southern corn leaf blight fungus</name>
    <name type="synonym">Bipolaris maydis</name>
    <dbReference type="NCBI Taxonomy" id="701091"/>
    <lineage>
        <taxon>Eukaryota</taxon>
        <taxon>Fungi</taxon>
        <taxon>Dikarya</taxon>
        <taxon>Ascomycota</taxon>
        <taxon>Pezizomycotina</taxon>
        <taxon>Dothideomycetes</taxon>
        <taxon>Pleosporomycetidae</taxon>
        <taxon>Pleosporales</taxon>
        <taxon>Pleosporineae</taxon>
        <taxon>Pleosporaceae</taxon>
        <taxon>Bipolaris</taxon>
    </lineage>
</organism>
<reference evidence="2 3" key="1">
    <citation type="journal article" date="2012" name="PLoS Pathog.">
        <title>Diverse lifestyles and strategies of plant pathogenesis encoded in the genomes of eighteen Dothideomycetes fungi.</title>
        <authorList>
            <person name="Ohm R.A."/>
            <person name="Feau N."/>
            <person name="Henrissat B."/>
            <person name="Schoch C.L."/>
            <person name="Horwitz B.A."/>
            <person name="Barry K.W."/>
            <person name="Condon B.J."/>
            <person name="Copeland A.C."/>
            <person name="Dhillon B."/>
            <person name="Glaser F."/>
            <person name="Hesse C.N."/>
            <person name="Kosti I."/>
            <person name="LaButti K."/>
            <person name="Lindquist E.A."/>
            <person name="Lucas S."/>
            <person name="Salamov A.A."/>
            <person name="Bradshaw R.E."/>
            <person name="Ciuffetti L."/>
            <person name="Hamelin R.C."/>
            <person name="Kema G.H.J."/>
            <person name="Lawrence C."/>
            <person name="Scott J.A."/>
            <person name="Spatafora J.W."/>
            <person name="Turgeon B.G."/>
            <person name="de Wit P.J.G.M."/>
            <person name="Zhong S."/>
            <person name="Goodwin S.B."/>
            <person name="Grigoriev I.V."/>
        </authorList>
    </citation>
    <scope>NUCLEOTIDE SEQUENCE [LARGE SCALE GENOMIC DNA]</scope>
    <source>
        <strain evidence="3">C5 / ATCC 48332 / race O</strain>
    </source>
</reference>
<accession>M2V343</accession>
<name>M2V343_COCH5</name>
<protein>
    <submittedName>
        <fullName evidence="2">Uncharacterized protein</fullName>
    </submittedName>
</protein>